<evidence type="ECO:0000313" key="1">
    <source>
        <dbReference type="EMBL" id="KAI4373534.1"/>
    </source>
</evidence>
<name>A0ACB9R7A1_9MYRT</name>
<dbReference type="EMBL" id="CM042883">
    <property type="protein sequence ID" value="KAI4373534.1"/>
    <property type="molecule type" value="Genomic_DNA"/>
</dbReference>
<keyword evidence="2" id="KW-1185">Reference proteome</keyword>
<gene>
    <name evidence="1" type="ORF">MLD38_011652</name>
</gene>
<protein>
    <submittedName>
        <fullName evidence="1">Uncharacterized protein</fullName>
    </submittedName>
</protein>
<dbReference type="Proteomes" id="UP001057402">
    <property type="component" value="Chromosome 4"/>
</dbReference>
<comment type="caution">
    <text evidence="1">The sequence shown here is derived from an EMBL/GenBank/DDBJ whole genome shotgun (WGS) entry which is preliminary data.</text>
</comment>
<proteinExistence type="predicted"/>
<evidence type="ECO:0000313" key="2">
    <source>
        <dbReference type="Proteomes" id="UP001057402"/>
    </source>
</evidence>
<sequence length="534" mass="60671">MGPGRQLSRMKSISPALHLALLVFLLGRACASVNDFGRCERVVKEWARTVQDTESKEDKHSLRDLLFFLHVPRTGGRTYFYCFLKKLYPADIECPRSYDKLRFDPSKEKCRLLVTHDDYSLLSKLPKERTSVVTILRNPIDRVFSAYEFSIEVAARFLIHPNLTSATRMAGRLRAKSKGVSTLDIWPWKYLVPWMREDLFARRDARKQSGSVRIKSKDPYQMEEMVMPLHKYLEDPIAQDIVHNGATFQITGLTNNSFFAEAHEVRHCVTKFRELGGHVLQVAKRRLTEMLYVGLTEEHRESATMFANVVGAQVISQLRGSNYVAENSTEIHGSSQKASSHSDDHSTADPDHQNMTDIASTSQGKGELSKDNMTVDRLIGVYESCISNLRKTQSTRRISSLKNVAPANFTKEARHNVDIAVLQKIESLNYLDVDLYKYAQEIFSQQHGRSTPKPSVTELNSGNDSPHGYMGWNVAYGCCSHCLRYNIWPKKLSARNGPQKAFLNGPVRGPTYQSSDPHKVWPNINWMPTISPTQ</sequence>
<reference evidence="2" key="1">
    <citation type="journal article" date="2023" name="Front. Plant Sci.">
        <title>Chromosomal-level genome assembly of Melastoma candidum provides insights into trichome evolution.</title>
        <authorList>
            <person name="Zhong Y."/>
            <person name="Wu W."/>
            <person name="Sun C."/>
            <person name="Zou P."/>
            <person name="Liu Y."/>
            <person name="Dai S."/>
            <person name="Zhou R."/>
        </authorList>
    </citation>
    <scope>NUCLEOTIDE SEQUENCE [LARGE SCALE GENOMIC DNA]</scope>
</reference>
<organism evidence="1 2">
    <name type="scientific">Melastoma candidum</name>
    <dbReference type="NCBI Taxonomy" id="119954"/>
    <lineage>
        <taxon>Eukaryota</taxon>
        <taxon>Viridiplantae</taxon>
        <taxon>Streptophyta</taxon>
        <taxon>Embryophyta</taxon>
        <taxon>Tracheophyta</taxon>
        <taxon>Spermatophyta</taxon>
        <taxon>Magnoliopsida</taxon>
        <taxon>eudicotyledons</taxon>
        <taxon>Gunneridae</taxon>
        <taxon>Pentapetalae</taxon>
        <taxon>rosids</taxon>
        <taxon>malvids</taxon>
        <taxon>Myrtales</taxon>
        <taxon>Melastomataceae</taxon>
        <taxon>Melastomatoideae</taxon>
        <taxon>Melastomateae</taxon>
        <taxon>Melastoma</taxon>
    </lineage>
</organism>
<accession>A0ACB9R7A1</accession>